<proteinExistence type="predicted"/>
<evidence type="ECO:0000256" key="1">
    <source>
        <dbReference type="SAM" id="MobiDB-lite"/>
    </source>
</evidence>
<feature type="region of interest" description="Disordered" evidence="1">
    <location>
        <begin position="25"/>
        <end position="69"/>
    </location>
</feature>
<evidence type="ECO:0000313" key="3">
    <source>
        <dbReference type="Proteomes" id="UP000052978"/>
    </source>
</evidence>
<dbReference type="AlphaFoldDB" id="S7NM50"/>
<accession>S7NM50</accession>
<reference evidence="2 3" key="1">
    <citation type="journal article" date="2013" name="Nat. Commun.">
        <title>Genome analysis reveals insights into physiology and longevity of the Brandt's bat Myotis brandtii.</title>
        <authorList>
            <person name="Seim I."/>
            <person name="Fang X."/>
            <person name="Xiong Z."/>
            <person name="Lobanov A.V."/>
            <person name="Huang Z."/>
            <person name="Ma S."/>
            <person name="Feng Y."/>
            <person name="Turanov A.A."/>
            <person name="Zhu Y."/>
            <person name="Lenz T.L."/>
            <person name="Gerashchenko M.V."/>
            <person name="Fan D."/>
            <person name="Hee Yim S."/>
            <person name="Yao X."/>
            <person name="Jordan D."/>
            <person name="Xiong Y."/>
            <person name="Ma Y."/>
            <person name="Lyapunov A.N."/>
            <person name="Chen G."/>
            <person name="Kulakova O.I."/>
            <person name="Sun Y."/>
            <person name="Lee S.G."/>
            <person name="Bronson R.T."/>
            <person name="Moskalev A.A."/>
            <person name="Sunyaev S.R."/>
            <person name="Zhang G."/>
            <person name="Krogh A."/>
            <person name="Wang J."/>
            <person name="Gladyshev V.N."/>
        </authorList>
    </citation>
    <scope>NUCLEOTIDE SEQUENCE [LARGE SCALE GENOMIC DNA]</scope>
</reference>
<dbReference type="Proteomes" id="UP000052978">
    <property type="component" value="Unassembled WGS sequence"/>
</dbReference>
<feature type="compositionally biased region" description="Polar residues" evidence="1">
    <location>
        <begin position="55"/>
        <end position="69"/>
    </location>
</feature>
<gene>
    <name evidence="2" type="ORF">D623_10012953</name>
</gene>
<keyword evidence="3" id="KW-1185">Reference proteome</keyword>
<organism evidence="2 3">
    <name type="scientific">Myotis brandtii</name>
    <name type="common">Brandt's bat</name>
    <dbReference type="NCBI Taxonomy" id="109478"/>
    <lineage>
        <taxon>Eukaryota</taxon>
        <taxon>Metazoa</taxon>
        <taxon>Chordata</taxon>
        <taxon>Craniata</taxon>
        <taxon>Vertebrata</taxon>
        <taxon>Euteleostomi</taxon>
        <taxon>Mammalia</taxon>
        <taxon>Eutheria</taxon>
        <taxon>Laurasiatheria</taxon>
        <taxon>Chiroptera</taxon>
        <taxon>Yangochiroptera</taxon>
        <taxon>Vespertilionidae</taxon>
        <taxon>Myotis</taxon>
    </lineage>
</organism>
<protein>
    <submittedName>
        <fullName evidence="2">Uncharacterized protein</fullName>
    </submittedName>
</protein>
<evidence type="ECO:0000313" key="2">
    <source>
        <dbReference type="EMBL" id="EPQ18536.1"/>
    </source>
</evidence>
<name>S7NM50_MYOBR</name>
<sequence length="69" mass="7371">MAVVAPRHGAVLLCDSRAGSAMGIEGLEPVDSQSGPKRKLQEEEEKVENVEKADNVTSKAPTTLSEEHL</sequence>
<dbReference type="EMBL" id="KE164538">
    <property type="protein sequence ID" value="EPQ18536.1"/>
    <property type="molecule type" value="Genomic_DNA"/>
</dbReference>